<dbReference type="KEGG" id="bgh:BDBG_02877"/>
<protein>
    <submittedName>
        <fullName evidence="1">Uncharacterized protein</fullName>
    </submittedName>
</protein>
<organism evidence="1 2">
    <name type="scientific">Blastomyces gilchristii (strain SLH14081)</name>
    <name type="common">Blastomyces dermatitidis</name>
    <dbReference type="NCBI Taxonomy" id="559298"/>
    <lineage>
        <taxon>Eukaryota</taxon>
        <taxon>Fungi</taxon>
        <taxon>Dikarya</taxon>
        <taxon>Ascomycota</taxon>
        <taxon>Pezizomycotina</taxon>
        <taxon>Eurotiomycetes</taxon>
        <taxon>Eurotiomycetidae</taxon>
        <taxon>Onygenales</taxon>
        <taxon>Ajellomycetaceae</taxon>
        <taxon>Blastomyces</taxon>
    </lineage>
</organism>
<dbReference type="GeneID" id="8510003"/>
<accession>A0A179UHJ2</accession>
<name>A0A179UHJ2_BLAGS</name>
<keyword evidence="2" id="KW-1185">Reference proteome</keyword>
<proteinExistence type="predicted"/>
<gene>
    <name evidence="1" type="ORF">BDBG_02877</name>
</gene>
<dbReference type="RefSeq" id="XP_031577362.1">
    <property type="nucleotide sequence ID" value="XM_031720999.1"/>
</dbReference>
<dbReference type="Proteomes" id="UP000002038">
    <property type="component" value="Unassembled WGS sequence"/>
</dbReference>
<evidence type="ECO:0000313" key="1">
    <source>
        <dbReference type="EMBL" id="OAT06709.1"/>
    </source>
</evidence>
<evidence type="ECO:0000313" key="2">
    <source>
        <dbReference type="Proteomes" id="UP000002038"/>
    </source>
</evidence>
<sequence length="96" mass="10651">MMTKEDSCDRLSRYWDGATELKARLSVGGCRQRKIATADGWFTAYAAALLLASRGLVGTAFEAEHKEADETTTCDAHASSLRITRTIRTINSLRWP</sequence>
<dbReference type="AlphaFoldDB" id="A0A179UHJ2"/>
<dbReference type="VEuPathDB" id="FungiDB:BDBG_02877"/>
<dbReference type="EMBL" id="GG657451">
    <property type="protein sequence ID" value="OAT06709.1"/>
    <property type="molecule type" value="Genomic_DNA"/>
</dbReference>
<reference evidence="2" key="1">
    <citation type="journal article" date="2015" name="PLoS Genet.">
        <title>The dynamic genome and transcriptome of the human fungal pathogen Blastomyces and close relative Emmonsia.</title>
        <authorList>
            <person name="Munoz J.F."/>
            <person name="Gauthier G.M."/>
            <person name="Desjardins C.A."/>
            <person name="Gallo J.E."/>
            <person name="Holder J."/>
            <person name="Sullivan T.D."/>
            <person name="Marty A.J."/>
            <person name="Carmen J.C."/>
            <person name="Chen Z."/>
            <person name="Ding L."/>
            <person name="Gujja S."/>
            <person name="Magrini V."/>
            <person name="Misas E."/>
            <person name="Mitreva M."/>
            <person name="Priest M."/>
            <person name="Saif S."/>
            <person name="Whiston E.A."/>
            <person name="Young S."/>
            <person name="Zeng Q."/>
            <person name="Goldman W.E."/>
            <person name="Mardis E.R."/>
            <person name="Taylor J.W."/>
            <person name="McEwen J.G."/>
            <person name="Clay O.K."/>
            <person name="Klein B.S."/>
            <person name="Cuomo C.A."/>
        </authorList>
    </citation>
    <scope>NUCLEOTIDE SEQUENCE [LARGE SCALE GENOMIC DNA]</scope>
    <source>
        <strain evidence="2">SLH14081</strain>
    </source>
</reference>